<dbReference type="EMBL" id="ADZX01000808">
    <property type="protein sequence ID" value="EFK95329.1"/>
    <property type="molecule type" value="Genomic_DNA"/>
</dbReference>
<organism evidence="1">
    <name type="scientific">sediment metagenome</name>
    <dbReference type="NCBI Taxonomy" id="749907"/>
    <lineage>
        <taxon>unclassified sequences</taxon>
        <taxon>metagenomes</taxon>
        <taxon>ecological metagenomes</taxon>
    </lineage>
</organism>
<dbReference type="Gene3D" id="1.10.440.10">
    <property type="entry name" value="T4 endonuclease V"/>
    <property type="match status" value="1"/>
</dbReference>
<protein>
    <submittedName>
        <fullName evidence="1">Pyrimidine dimer DNA glycosylase</fullName>
    </submittedName>
</protein>
<comment type="caution">
    <text evidence="1">The sequence shown here is derived from an EMBL/GenBank/DDBJ whole genome shotgun (WGS) entry which is preliminary data.</text>
</comment>
<reference evidence="1" key="2">
    <citation type="journal article" date="2011" name="Microb. Ecol.">
        <title>Taxonomic and Functional Metagenomic Profiling of the Microbial Community in the Anoxic Sediment of a Sub-saline Shallow Lake (Laguna de Carrizo, Central Spain).</title>
        <authorList>
            <person name="Ferrer M."/>
            <person name="Guazzaroni M.E."/>
            <person name="Richter M."/>
            <person name="Garcia-Salamanca A."/>
            <person name="Yarza P."/>
            <person name="Suarez-Suarez A."/>
            <person name="Solano J."/>
            <person name="Alcaide M."/>
            <person name="van Dillewijn P."/>
            <person name="Molina-Henares M.A."/>
            <person name="Lopez-Cortes N."/>
            <person name="Al-Ramahi Y."/>
            <person name="Guerrero C."/>
            <person name="Acosta A."/>
            <person name="de Eugenio L.I."/>
            <person name="Martinez V."/>
            <person name="Marques S."/>
            <person name="Rojo F."/>
            <person name="Santero E."/>
            <person name="Genilloud O."/>
            <person name="Perez-Perez J."/>
            <person name="Rossello-Mora R."/>
            <person name="Ramos J.L."/>
        </authorList>
    </citation>
    <scope>NUCLEOTIDE SEQUENCE</scope>
</reference>
<evidence type="ECO:0000313" key="1">
    <source>
        <dbReference type="EMBL" id="EFK95329.1"/>
    </source>
</evidence>
<name>D9PM99_9ZZZZ</name>
<proteinExistence type="predicted"/>
<reference evidence="1" key="1">
    <citation type="submission" date="2010-07" db="EMBL/GenBank/DDBJ databases">
        <authorList>
            <consortium name="CONSOLIDER consortium CSD2007-00005"/>
            <person name="Guazzaroni M.-E."/>
            <person name="Richter M."/>
            <person name="Garcia-Salamanca A."/>
            <person name="Yarza P."/>
            <person name="Ferrer M."/>
        </authorList>
    </citation>
    <scope>NUCLEOTIDE SEQUENCE</scope>
</reference>
<dbReference type="InterPro" id="IPR004260">
    <property type="entry name" value="Pyr-dimer_DNA_glycosylase"/>
</dbReference>
<accession>D9PM99</accession>
<dbReference type="SUPFAM" id="SSF47077">
    <property type="entry name" value="T4 endonuclease V"/>
    <property type="match status" value="1"/>
</dbReference>
<sequence>MTRINVGINPKDLIREHLIAEHREIKRIPNMIVSGKAIIKNIPNEFTLGEGHVKFFYNKLNYLLKRYRLLYKECKKRNYKVQNYENAWNNIPKELMNNWKPKDKDINLIRKRLEEKLNKK</sequence>
<dbReference type="InterPro" id="IPR024796">
    <property type="entry name" value="T4_endonuc_V"/>
</dbReference>
<dbReference type="AlphaFoldDB" id="D9PM99"/>
<dbReference type="PIRSF" id="PIRSF001000">
    <property type="entry name" value="PDG_ENDV"/>
    <property type="match status" value="1"/>
</dbReference>
<gene>
    <name evidence="1" type="ORF">LDC_2677</name>
</gene>
<dbReference type="Pfam" id="PF03013">
    <property type="entry name" value="Pyr_excise"/>
    <property type="match status" value="1"/>
</dbReference>